<keyword evidence="4" id="KW-1185">Reference proteome</keyword>
<evidence type="ECO:0000313" key="4">
    <source>
        <dbReference type="Proteomes" id="UP000494115"/>
    </source>
</evidence>
<evidence type="ECO:0000256" key="1">
    <source>
        <dbReference type="SAM" id="MobiDB-lite"/>
    </source>
</evidence>
<feature type="region of interest" description="Disordered" evidence="1">
    <location>
        <begin position="21"/>
        <end position="40"/>
    </location>
</feature>
<feature type="signal peptide" evidence="2">
    <location>
        <begin position="1"/>
        <end position="20"/>
    </location>
</feature>
<reference evidence="3 4" key="1">
    <citation type="submission" date="2020-04" db="EMBL/GenBank/DDBJ databases">
        <authorList>
            <person name="De Canck E."/>
        </authorList>
    </citation>
    <scope>NUCLEOTIDE SEQUENCE [LARGE SCALE GENOMIC DNA]</scope>
    <source>
        <strain evidence="3 4">LMG 28138</strain>
    </source>
</reference>
<evidence type="ECO:0000256" key="2">
    <source>
        <dbReference type="SAM" id="SignalP"/>
    </source>
</evidence>
<protein>
    <submittedName>
        <fullName evidence="3">Uncharacterized protein</fullName>
    </submittedName>
</protein>
<dbReference type="Proteomes" id="UP000494115">
    <property type="component" value="Unassembled WGS sequence"/>
</dbReference>
<name>A0A6S7CT74_9BURK</name>
<dbReference type="EMBL" id="CADIKM010000009">
    <property type="protein sequence ID" value="CAB3787575.1"/>
    <property type="molecule type" value="Genomic_DNA"/>
</dbReference>
<organism evidence="3 4">
    <name type="scientific">Pararobbsia alpina</name>
    <dbReference type="NCBI Taxonomy" id="621374"/>
    <lineage>
        <taxon>Bacteria</taxon>
        <taxon>Pseudomonadati</taxon>
        <taxon>Pseudomonadota</taxon>
        <taxon>Betaproteobacteria</taxon>
        <taxon>Burkholderiales</taxon>
        <taxon>Burkholderiaceae</taxon>
        <taxon>Pararobbsia</taxon>
    </lineage>
</organism>
<evidence type="ECO:0000313" key="3">
    <source>
        <dbReference type="EMBL" id="CAB3787575.1"/>
    </source>
</evidence>
<dbReference type="AlphaFoldDB" id="A0A6S7CT74"/>
<accession>A0A6S7CT74</accession>
<feature type="chain" id="PRO_5028891403" evidence="2">
    <location>
        <begin position="21"/>
        <end position="54"/>
    </location>
</feature>
<keyword evidence="2" id="KW-0732">Signal</keyword>
<proteinExistence type="predicted"/>
<sequence length="54" mass="5665">MHKRLLAALLSVSVGLTGVAAQSDGRKPATSQGAPKFTIAPTDSHQAFFRELEG</sequence>
<gene>
    <name evidence="3" type="ORF">LMG28138_02449</name>
</gene>